<keyword evidence="6" id="KW-1185">Reference proteome</keyword>
<dbReference type="Gene3D" id="3.30.450.40">
    <property type="match status" value="1"/>
</dbReference>
<dbReference type="PANTHER" id="PTHR43081">
    <property type="entry name" value="ADENYLATE CYCLASE, TERMINAL-DIFFERENTIATION SPECIFIC-RELATED"/>
    <property type="match status" value="1"/>
</dbReference>
<dbReference type="Proteomes" id="UP001315278">
    <property type="component" value="Unassembled WGS sequence"/>
</dbReference>
<reference evidence="6" key="1">
    <citation type="journal article" date="2021" name="ISME J.">
        <title>Evolutionary origin and ecological implication of a unique nif island in free-living Bradyrhizobium lineages.</title>
        <authorList>
            <person name="Tao J."/>
        </authorList>
    </citation>
    <scope>NUCLEOTIDE SEQUENCE [LARGE SCALE GENOMIC DNA]</scope>
    <source>
        <strain evidence="6">SZCCT0434</strain>
    </source>
</reference>
<dbReference type="Gene3D" id="1.10.8.500">
    <property type="entry name" value="HAMP domain in histidine kinase"/>
    <property type="match status" value="1"/>
</dbReference>
<evidence type="ECO:0000313" key="5">
    <source>
        <dbReference type="EMBL" id="MBR0794210.1"/>
    </source>
</evidence>
<dbReference type="SUPFAM" id="SSF55781">
    <property type="entry name" value="GAF domain-like"/>
    <property type="match status" value="1"/>
</dbReference>
<dbReference type="CDD" id="cd18774">
    <property type="entry name" value="PDC2_HK_sensor"/>
    <property type="match status" value="1"/>
</dbReference>
<comment type="caution">
    <text evidence="5">The sequence shown here is derived from an EMBL/GenBank/DDBJ whole genome shotgun (WGS) entry which is preliminary data.</text>
</comment>
<dbReference type="Gene3D" id="3.30.70.1230">
    <property type="entry name" value="Nucleotide cyclase"/>
    <property type="match status" value="1"/>
</dbReference>
<dbReference type="SUPFAM" id="SSF55073">
    <property type="entry name" value="Nucleotide cyclase"/>
    <property type="match status" value="1"/>
</dbReference>
<evidence type="ECO:0000259" key="3">
    <source>
        <dbReference type="PROSITE" id="PS50125"/>
    </source>
</evidence>
<dbReference type="InterPro" id="IPR003018">
    <property type="entry name" value="GAF"/>
</dbReference>
<evidence type="ECO:0000259" key="4">
    <source>
        <dbReference type="PROSITE" id="PS50885"/>
    </source>
</evidence>
<dbReference type="InterPro" id="IPR050697">
    <property type="entry name" value="Adenylyl/Guanylyl_Cyclase_3/4"/>
</dbReference>
<sequence length="809" mass="87857">MNGVKDKVWFLRGGLFAKYVLALVGLVVFVLAVNGALETWISYRGIKTTLRDAMSEKADATAKRIEQSIADLDRQISWATRAYSNTLAMRRADYTQLLAQVPAVSQLTYINGQGREELRLSRQTVTVNSNADFSRDLRFTETLNLGTAYAPAYFRDERPFMSIGEQHSGFNAGVTVAEIDLGFLADFLGDSQVGRLAHAYVVDPKGRVLASSSKGPPVGRDLSGLPQVAALLASDGTPVASGTNIDGDAVLSTATSVPKLGWHVFFEQPTAQALSPIRDQLVRIALLISLGLVVAIIAGTVLARRMLVPITALRAGARRLGAGDFGHRIDVKTSDELEELAGQFNSMASQLAETYSGLEAKVSERTRDLAQSINELKVLEEVGRAVASSLDLNAVLPTVAARALEITHADAVLIYGYDAPSRTFELTQSIGIDENAEGRHRAINEANSPLGEAAARGEPLTFPDLAASPDQPLRDVVVGAGFHAVLVVPLVDQQGVLGALVVLRKLAGDFPANLIGLMKTFAHQSVLAMRNARLFTEVDHKSHALEQANTTVREQADKLKRQTEELRDWNKSLEARVETQLGEIERIRKLERFLAPQVAQLIASSDGHEGLLDSHRREVTVVFCDLRGFTAFTEATEPEEAMNVLREYHAALGKLIFKYEGTLDRYAGDGVMILFNAPIQLEDHTARAVKMAVEMRDTIGALTEKWRNRGHSLGFGIGIALGYATLGQVGFEQRLEYAAIGSVTNLASRLCGEAKAGQIVVSRRVYGMVEPYVEGRAIDDLTVKGFNHPILAAEILRWKGEPSAEAAAE</sequence>
<proteinExistence type="predicted"/>
<keyword evidence="2" id="KW-0472">Membrane</keyword>
<dbReference type="InterPro" id="IPR001054">
    <property type="entry name" value="A/G_cyclase"/>
</dbReference>
<dbReference type="RefSeq" id="WP_212396490.1">
    <property type="nucleotide sequence ID" value="NZ_JAFCJH010000002.1"/>
</dbReference>
<feature type="transmembrane region" description="Helical" evidence="2">
    <location>
        <begin position="284"/>
        <end position="303"/>
    </location>
</feature>
<dbReference type="Pfam" id="PF00672">
    <property type="entry name" value="HAMP"/>
    <property type="match status" value="1"/>
</dbReference>
<dbReference type="EMBL" id="JAFCJH010000002">
    <property type="protein sequence ID" value="MBR0794210.1"/>
    <property type="molecule type" value="Genomic_DNA"/>
</dbReference>
<protein>
    <submittedName>
        <fullName evidence="5">HAMP domain-containing protein</fullName>
    </submittedName>
</protein>
<dbReference type="SMART" id="SM00044">
    <property type="entry name" value="CYCc"/>
    <property type="match status" value="1"/>
</dbReference>
<dbReference type="Pfam" id="PF00211">
    <property type="entry name" value="Guanylate_cyc"/>
    <property type="match status" value="1"/>
</dbReference>
<accession>A0ABS5FBP1</accession>
<dbReference type="PANTHER" id="PTHR43081:SF20">
    <property type="entry name" value="TWO-COMPONENT RESPONSE REGULATOR"/>
    <property type="match status" value="1"/>
</dbReference>
<dbReference type="SMART" id="SM00065">
    <property type="entry name" value="GAF"/>
    <property type="match status" value="1"/>
</dbReference>
<dbReference type="Gene3D" id="3.30.450.20">
    <property type="entry name" value="PAS domain"/>
    <property type="match status" value="1"/>
</dbReference>
<dbReference type="PROSITE" id="PS50885">
    <property type="entry name" value="HAMP"/>
    <property type="match status" value="1"/>
</dbReference>
<dbReference type="SMART" id="SM00304">
    <property type="entry name" value="HAMP"/>
    <property type="match status" value="1"/>
</dbReference>
<keyword evidence="2" id="KW-1133">Transmembrane helix</keyword>
<dbReference type="PROSITE" id="PS50125">
    <property type="entry name" value="GUANYLATE_CYCLASE_2"/>
    <property type="match status" value="1"/>
</dbReference>
<dbReference type="CDD" id="cd06225">
    <property type="entry name" value="HAMP"/>
    <property type="match status" value="1"/>
</dbReference>
<dbReference type="Pfam" id="PF01590">
    <property type="entry name" value="GAF"/>
    <property type="match status" value="1"/>
</dbReference>
<feature type="transmembrane region" description="Helical" evidence="2">
    <location>
        <begin position="16"/>
        <end position="37"/>
    </location>
</feature>
<evidence type="ECO:0000256" key="2">
    <source>
        <dbReference type="SAM" id="Phobius"/>
    </source>
</evidence>
<dbReference type="SUPFAM" id="SSF158472">
    <property type="entry name" value="HAMP domain-like"/>
    <property type="match status" value="1"/>
</dbReference>
<name>A0ABS5FBP1_9BRAD</name>
<dbReference type="InterPro" id="IPR029016">
    <property type="entry name" value="GAF-like_dom_sf"/>
</dbReference>
<keyword evidence="2" id="KW-0812">Transmembrane</keyword>
<feature type="domain" description="HAMP" evidence="4">
    <location>
        <begin position="304"/>
        <end position="356"/>
    </location>
</feature>
<dbReference type="CDD" id="cd07302">
    <property type="entry name" value="CHD"/>
    <property type="match status" value="1"/>
</dbReference>
<feature type="domain" description="Guanylate cyclase" evidence="3">
    <location>
        <begin position="620"/>
        <end position="751"/>
    </location>
</feature>
<organism evidence="5 6">
    <name type="scientific">Bradyrhizobium jicamae</name>
    <dbReference type="NCBI Taxonomy" id="280332"/>
    <lineage>
        <taxon>Bacteria</taxon>
        <taxon>Pseudomonadati</taxon>
        <taxon>Pseudomonadota</taxon>
        <taxon>Alphaproteobacteria</taxon>
        <taxon>Hyphomicrobiales</taxon>
        <taxon>Nitrobacteraceae</taxon>
        <taxon>Bradyrhizobium</taxon>
    </lineage>
</organism>
<dbReference type="InterPro" id="IPR003660">
    <property type="entry name" value="HAMP_dom"/>
</dbReference>
<evidence type="ECO:0000256" key="1">
    <source>
        <dbReference type="SAM" id="Coils"/>
    </source>
</evidence>
<evidence type="ECO:0000313" key="6">
    <source>
        <dbReference type="Proteomes" id="UP001315278"/>
    </source>
</evidence>
<keyword evidence="1" id="KW-0175">Coiled coil</keyword>
<feature type="coiled-coil region" evidence="1">
    <location>
        <begin position="542"/>
        <end position="590"/>
    </location>
</feature>
<dbReference type="InterPro" id="IPR029787">
    <property type="entry name" value="Nucleotide_cyclase"/>
</dbReference>
<gene>
    <name evidence="5" type="ORF">JQ615_02285</name>
</gene>